<comment type="subcellular location">
    <subcellularLocation>
        <location evidence="2 13">Cell membrane</location>
        <topology evidence="2 13">Multi-pass membrane protein</topology>
    </subcellularLocation>
</comment>
<evidence type="ECO:0000256" key="7">
    <source>
        <dbReference type="ARBA" id="ARBA00022989"/>
    </source>
</evidence>
<feature type="transmembrane region" description="Helical" evidence="13">
    <location>
        <begin position="189"/>
        <end position="214"/>
    </location>
</feature>
<accession>A0A8C0VVT3</accession>
<evidence type="ECO:0000256" key="13">
    <source>
        <dbReference type="RuleBase" id="RU364061"/>
    </source>
</evidence>
<evidence type="ECO:0000256" key="3">
    <source>
        <dbReference type="ARBA" id="ARBA00010663"/>
    </source>
</evidence>
<evidence type="ECO:0000259" key="14">
    <source>
        <dbReference type="PROSITE" id="PS50262"/>
    </source>
</evidence>
<evidence type="ECO:0000256" key="11">
    <source>
        <dbReference type="ARBA" id="ARBA00023180"/>
    </source>
</evidence>
<dbReference type="GO" id="GO:0005886">
    <property type="term" value="C:plasma membrane"/>
    <property type="evidence" value="ECO:0007669"/>
    <property type="project" value="UniProtKB-SubCell"/>
</dbReference>
<evidence type="ECO:0000256" key="2">
    <source>
        <dbReference type="ARBA" id="ARBA00004651"/>
    </source>
</evidence>
<dbReference type="GO" id="GO:0019236">
    <property type="term" value="P:response to pheromone"/>
    <property type="evidence" value="ECO:0007669"/>
    <property type="project" value="UniProtKB-KW"/>
</dbReference>
<dbReference type="Ensembl" id="ENSCCNT00000000093.1">
    <property type="protein sequence ID" value="ENSCCNP00000000068.1"/>
    <property type="gene ID" value="ENSCCNG00000000065.1"/>
</dbReference>
<dbReference type="InterPro" id="IPR017452">
    <property type="entry name" value="GPCR_Rhodpsn_7TM"/>
</dbReference>
<feature type="transmembrane region" description="Helical" evidence="13">
    <location>
        <begin position="274"/>
        <end position="295"/>
    </location>
</feature>
<dbReference type="AlphaFoldDB" id="A0A8C0VVT3"/>
<keyword evidence="5 13" id="KW-0589">Pheromone response</keyword>
<dbReference type="PROSITE" id="PS50262">
    <property type="entry name" value="G_PROTEIN_RECEP_F1_2"/>
    <property type="match status" value="1"/>
</dbReference>
<evidence type="ECO:0000256" key="4">
    <source>
        <dbReference type="ARBA" id="ARBA00022475"/>
    </source>
</evidence>
<protein>
    <recommendedName>
        <fullName evidence="13">Vomeronasal type-1 receptor</fullName>
    </recommendedName>
</protein>
<evidence type="ECO:0000256" key="12">
    <source>
        <dbReference type="ARBA" id="ARBA00023224"/>
    </source>
</evidence>
<feature type="transmembrane region" description="Helical" evidence="13">
    <location>
        <begin position="35"/>
        <end position="57"/>
    </location>
</feature>
<feature type="domain" description="G-protein coupled receptors family 1 profile" evidence="14">
    <location>
        <begin position="49"/>
        <end position="294"/>
    </location>
</feature>
<feature type="transmembrane region" description="Helical" evidence="13">
    <location>
        <begin position="6"/>
        <end position="23"/>
    </location>
</feature>
<dbReference type="InterPro" id="IPR004072">
    <property type="entry name" value="Vmron_rcpt_1"/>
</dbReference>
<dbReference type="Gene3D" id="1.20.1070.10">
    <property type="entry name" value="Rhodopsin 7-helix transmembrane proteins"/>
    <property type="match status" value="1"/>
</dbReference>
<comment type="similarity">
    <text evidence="3 13">Belongs to the G-protein coupled receptor 1 family.</text>
</comment>
<evidence type="ECO:0000256" key="10">
    <source>
        <dbReference type="ARBA" id="ARBA00023170"/>
    </source>
</evidence>
<evidence type="ECO:0000256" key="1">
    <source>
        <dbReference type="ARBA" id="ARBA00003878"/>
    </source>
</evidence>
<evidence type="ECO:0000256" key="9">
    <source>
        <dbReference type="ARBA" id="ARBA00023136"/>
    </source>
</evidence>
<keyword evidence="12 13" id="KW-0807">Transducer</keyword>
<proteinExistence type="inferred from homology"/>
<evidence type="ECO:0000256" key="6">
    <source>
        <dbReference type="ARBA" id="ARBA00022692"/>
    </source>
</evidence>
<dbReference type="SUPFAM" id="SSF81321">
    <property type="entry name" value="Family A G protein-coupled receptor-like"/>
    <property type="match status" value="1"/>
</dbReference>
<keyword evidence="10 13" id="KW-0675">Receptor</keyword>
<keyword evidence="11" id="KW-0325">Glycoprotein</keyword>
<keyword evidence="4 13" id="KW-1003">Cell membrane</keyword>
<organism evidence="15">
    <name type="scientific">Castor canadensis</name>
    <name type="common">American beaver</name>
    <dbReference type="NCBI Taxonomy" id="51338"/>
    <lineage>
        <taxon>Eukaryota</taxon>
        <taxon>Metazoa</taxon>
        <taxon>Chordata</taxon>
        <taxon>Craniata</taxon>
        <taxon>Vertebrata</taxon>
        <taxon>Euteleostomi</taxon>
        <taxon>Mammalia</taxon>
        <taxon>Eutheria</taxon>
        <taxon>Euarchontoglires</taxon>
        <taxon>Glires</taxon>
        <taxon>Rodentia</taxon>
        <taxon>Castorimorpha</taxon>
        <taxon>Castoridae</taxon>
        <taxon>Castor</taxon>
    </lineage>
</organism>
<keyword evidence="6 13" id="KW-0812">Transmembrane</keyword>
<feature type="transmembrane region" description="Helical" evidence="13">
    <location>
        <begin position="244"/>
        <end position="268"/>
    </location>
</feature>
<keyword evidence="9 13" id="KW-0472">Membrane</keyword>
<comment type="function">
    <text evidence="1">Putative pheromone receptor.</text>
</comment>
<dbReference type="PANTHER" id="PTHR24062">
    <property type="entry name" value="VOMERONASAL TYPE-1 RECEPTOR"/>
    <property type="match status" value="1"/>
</dbReference>
<evidence type="ECO:0000256" key="5">
    <source>
        <dbReference type="ARBA" id="ARBA00022507"/>
    </source>
</evidence>
<dbReference type="GO" id="GO:0016503">
    <property type="term" value="F:pheromone receptor activity"/>
    <property type="evidence" value="ECO:0007669"/>
    <property type="project" value="InterPro"/>
</dbReference>
<reference evidence="15" key="1">
    <citation type="submission" date="2023-09" db="UniProtKB">
        <authorList>
            <consortium name="Ensembl"/>
        </authorList>
    </citation>
    <scope>IDENTIFICATION</scope>
</reference>
<evidence type="ECO:0000256" key="8">
    <source>
        <dbReference type="ARBA" id="ARBA00023040"/>
    </source>
</evidence>
<keyword evidence="8 13" id="KW-0297">G-protein coupled receptor</keyword>
<name>A0A8C0VVT3_CASCN</name>
<keyword evidence="7 13" id="KW-1133">Transmembrane helix</keyword>
<sequence length="318" mass="36230">LCYIPYWVTALWMHIMVSTRIHFLNNRMSSRDFVIGIMFLSLTMVGILGNFSLLYYFLVLYYNERTLKITDLILKHLIIANSLIILFKGLPHSMAAFGLKSFFGDFVCTLILYIQRVSRSVSIGTTCLLSIFQAITIIPRNSCWKDLRVKAPKYIGLSINLCWILKNMTNRRDFEYCSSVGNDEVTDSLYAALFVFPEVLFSLFIICSSGSMIVSLHRHKQQVQHIRSRVSTGASPESRAAQRILVLVSTFVTFSTLSSILHACITHFHHPSQWLVNITALISMCFPTLSPFVLLSHDSTVSRLCFKIKIISHLLRGI</sequence>
<dbReference type="GO" id="GO:0007606">
    <property type="term" value="P:sensory perception of chemical stimulus"/>
    <property type="evidence" value="ECO:0007669"/>
    <property type="project" value="UniProtKB-ARBA"/>
</dbReference>
<dbReference type="FunFam" id="1.20.1070.10:FF:000033">
    <property type="entry name" value="Vomeronasal type-1 receptor"/>
    <property type="match status" value="1"/>
</dbReference>
<dbReference type="Pfam" id="PF03402">
    <property type="entry name" value="V1R"/>
    <property type="match status" value="1"/>
</dbReference>
<evidence type="ECO:0000313" key="15">
    <source>
        <dbReference type="Ensembl" id="ENSCCNP00000000068.1"/>
    </source>
</evidence>